<evidence type="ECO:0000256" key="2">
    <source>
        <dbReference type="ARBA" id="ARBA00022475"/>
    </source>
</evidence>
<protein>
    <submittedName>
        <fullName evidence="9">ABC transporter permease</fullName>
    </submittedName>
</protein>
<keyword evidence="2" id="KW-1003">Cell membrane</keyword>
<feature type="transmembrane region" description="Helical" evidence="7">
    <location>
        <begin position="763"/>
        <end position="783"/>
    </location>
</feature>
<dbReference type="EMBL" id="JABACJ020000008">
    <property type="protein sequence ID" value="MBU3876180.1"/>
    <property type="molecule type" value="Genomic_DNA"/>
</dbReference>
<feature type="transmembrane region" description="Helical" evidence="7">
    <location>
        <begin position="852"/>
        <end position="874"/>
    </location>
</feature>
<keyword evidence="5 7" id="KW-0472">Membrane</keyword>
<feature type="transmembrane region" description="Helical" evidence="7">
    <location>
        <begin position="20"/>
        <end position="44"/>
    </location>
</feature>
<evidence type="ECO:0000256" key="6">
    <source>
        <dbReference type="ARBA" id="ARBA00038076"/>
    </source>
</evidence>
<evidence type="ECO:0000313" key="9">
    <source>
        <dbReference type="EMBL" id="MBU3876180.1"/>
    </source>
</evidence>
<accession>A0ABS6D3S7</accession>
<dbReference type="InterPro" id="IPR003838">
    <property type="entry name" value="ABC3_permease_C"/>
</dbReference>
<dbReference type="PANTHER" id="PTHR30572">
    <property type="entry name" value="MEMBRANE COMPONENT OF TRANSPORTER-RELATED"/>
    <property type="match status" value="1"/>
</dbReference>
<gene>
    <name evidence="9" type="ORF">HGO97_010185</name>
</gene>
<dbReference type="Pfam" id="PF02687">
    <property type="entry name" value="FtsX"/>
    <property type="match status" value="2"/>
</dbReference>
<comment type="similarity">
    <text evidence="6">Belongs to the ABC-4 integral membrane protein family.</text>
</comment>
<feature type="transmembrane region" description="Helical" evidence="7">
    <location>
        <begin position="280"/>
        <end position="304"/>
    </location>
</feature>
<evidence type="ECO:0000313" key="10">
    <source>
        <dbReference type="Proteomes" id="UP000723714"/>
    </source>
</evidence>
<name>A0ABS6D3S7_9FIRM</name>
<evidence type="ECO:0000256" key="1">
    <source>
        <dbReference type="ARBA" id="ARBA00004651"/>
    </source>
</evidence>
<evidence type="ECO:0000256" key="5">
    <source>
        <dbReference type="ARBA" id="ARBA00023136"/>
    </source>
</evidence>
<keyword evidence="10" id="KW-1185">Reference proteome</keyword>
<evidence type="ECO:0000256" key="4">
    <source>
        <dbReference type="ARBA" id="ARBA00022989"/>
    </source>
</evidence>
<feature type="transmembrane region" description="Helical" evidence="7">
    <location>
        <begin position="457"/>
        <end position="477"/>
    </location>
</feature>
<proteinExistence type="inferred from homology"/>
<sequence length="893" mass="99761">MKILREYVWDSLRRNKRTSLAIMTALFLMTTLMSCFCGFVYTMWTDAIALSVNENGNWHGELFDTTKGSDLEQVKNYASVSAVMIKGNWEVAKLSDTGKRNYLLSRGANAEYWDSMPEKKLVTDGRLPENENELAVSKQYFDDHPDISLGDELTLPVGQRIYQGQVCKETDVFHENEDFRQTGTKTYRLVGIMDVTTSSSVPAYTAMSFLDEKKIKPEDELTVYLRFNSIRSTYKELPALAESIGYEKDEYGKYLLRYNVDLLTKYAVLPPEQITSIDNLAILSVPLMFLILAVLLISVFVIVIHNAFALSANEKLAQLGTLAGIGASPKQIKAAVSSEALILLLPPLPLGLFCGWLLDAKLFDLINANNDIGRSAPDIVMSFGLPAVLPAILLSAITAWLSARIPAKKVAKMMPVEALRHTETLKGKKIRRSRISGRFGISGELASNALTARRKSYRTATISLCLSFVLLTGFLYITTAQEAASEVYRAQNNQKGHILLSISDGREPEQKALDEMKEVPGIASYVFYDKMPCATWITADQASDDIETYLGGFDQIVSEKKYTPIERDGKYRIYSVLIGLERESFLEYCSKIGIDPEPYLSDPSQALFYNKTADPHASTRRKNVYRDILKLEKGQVVPFTEQAYDEDTGNFQFDLTVGDIVEELPLPVLNELPRFTLTAIMPMDHVMNLAASCSDKRRMNASTVLGRFMTSAADEVSYPKIETSSEDLKQILDHYYGSGDYMITNIAEEEEMRKETNSVMSTVVGFLTGLLALIGISNIWASISGNLRQRSREFAMLKSTGLSPNQLWRMLFLEGLTLGLKPLLYSLPLQIAILAAFLSINEITLAEYLPFAPFKILVGYTALVLLTIIGAYFAGGRRIQKQNIIEAIKDDTL</sequence>
<organism evidence="9 10">
    <name type="scientific">Faecalicatena faecalis</name>
    <dbReference type="NCBI Taxonomy" id="2726362"/>
    <lineage>
        <taxon>Bacteria</taxon>
        <taxon>Bacillati</taxon>
        <taxon>Bacillota</taxon>
        <taxon>Clostridia</taxon>
        <taxon>Lachnospirales</taxon>
        <taxon>Lachnospiraceae</taxon>
        <taxon>Faecalicatena</taxon>
    </lineage>
</organism>
<dbReference type="Proteomes" id="UP000723714">
    <property type="component" value="Unassembled WGS sequence"/>
</dbReference>
<reference evidence="9 10" key="1">
    <citation type="submission" date="2021-06" db="EMBL/GenBank/DDBJ databases">
        <title>Faecalicatena sp. nov. isolated from porcine feces.</title>
        <authorList>
            <person name="Oh B.S."/>
            <person name="Lee J.H."/>
        </authorList>
    </citation>
    <scope>NUCLEOTIDE SEQUENCE [LARGE SCALE GENOMIC DNA]</scope>
    <source>
        <strain evidence="9 10">AGMB00832</strain>
    </source>
</reference>
<feature type="transmembrane region" description="Helical" evidence="7">
    <location>
        <begin position="340"/>
        <end position="359"/>
    </location>
</feature>
<dbReference type="PROSITE" id="PS51257">
    <property type="entry name" value="PROKAR_LIPOPROTEIN"/>
    <property type="match status" value="1"/>
</dbReference>
<dbReference type="RefSeq" id="WP_216241210.1">
    <property type="nucleotide sequence ID" value="NZ_JABACJ020000008.1"/>
</dbReference>
<feature type="transmembrane region" description="Helical" evidence="7">
    <location>
        <begin position="823"/>
        <end position="840"/>
    </location>
</feature>
<evidence type="ECO:0000259" key="8">
    <source>
        <dbReference type="Pfam" id="PF02687"/>
    </source>
</evidence>
<keyword evidence="3 7" id="KW-0812">Transmembrane</keyword>
<dbReference type="InterPro" id="IPR050250">
    <property type="entry name" value="Macrolide_Exporter_MacB"/>
</dbReference>
<evidence type="ECO:0000256" key="7">
    <source>
        <dbReference type="SAM" id="Phobius"/>
    </source>
</evidence>
<feature type="domain" description="ABC3 transporter permease C-terminal" evidence="8">
    <location>
        <begin position="766"/>
        <end position="876"/>
    </location>
</feature>
<comment type="subcellular location">
    <subcellularLocation>
        <location evidence="1">Cell membrane</location>
        <topology evidence="1">Multi-pass membrane protein</topology>
    </subcellularLocation>
</comment>
<feature type="domain" description="ABC3 transporter permease C-terminal" evidence="8">
    <location>
        <begin position="291"/>
        <end position="413"/>
    </location>
</feature>
<evidence type="ECO:0000256" key="3">
    <source>
        <dbReference type="ARBA" id="ARBA00022692"/>
    </source>
</evidence>
<keyword evidence="4 7" id="KW-1133">Transmembrane helix</keyword>
<comment type="caution">
    <text evidence="9">The sequence shown here is derived from an EMBL/GenBank/DDBJ whole genome shotgun (WGS) entry which is preliminary data.</text>
</comment>
<dbReference type="PANTHER" id="PTHR30572:SF4">
    <property type="entry name" value="ABC TRANSPORTER PERMEASE YTRF"/>
    <property type="match status" value="1"/>
</dbReference>
<feature type="transmembrane region" description="Helical" evidence="7">
    <location>
        <begin position="379"/>
        <end position="403"/>
    </location>
</feature>